<feature type="binding site" evidence="6">
    <location>
        <position position="196"/>
    </location>
    <ligand>
        <name>substrate</name>
    </ligand>
</feature>
<evidence type="ECO:0000259" key="7">
    <source>
        <dbReference type="Pfam" id="PF00814"/>
    </source>
</evidence>
<dbReference type="SUPFAM" id="SSF53067">
    <property type="entry name" value="Actin-like ATPase domain"/>
    <property type="match status" value="1"/>
</dbReference>
<feature type="binding site" evidence="6">
    <location>
        <position position="336"/>
    </location>
    <ligand>
        <name>Fe cation</name>
        <dbReference type="ChEBI" id="CHEBI:24875"/>
    </ligand>
</feature>
<dbReference type="PRINTS" id="PR00789">
    <property type="entry name" value="OSIALOPTASE"/>
</dbReference>
<evidence type="ECO:0000313" key="9">
    <source>
        <dbReference type="Proteomes" id="UP000177979"/>
    </source>
</evidence>
<name>A0A1F5EUL6_9BACT</name>
<dbReference type="FunFam" id="3.30.420.40:FF:000012">
    <property type="entry name" value="tRNA N6-adenosine threonylcarbamoyltransferase"/>
    <property type="match status" value="1"/>
</dbReference>
<keyword evidence="1 6" id="KW-0808">Transferase</keyword>
<dbReference type="GO" id="GO:0061711">
    <property type="term" value="F:tRNA N(6)-L-threonylcarbamoyladenine synthase activity"/>
    <property type="evidence" value="ECO:0007669"/>
    <property type="project" value="UniProtKB-EC"/>
</dbReference>
<organism evidence="8 9">
    <name type="scientific">Candidatus Collierbacteria bacterium RIFCSPHIGHO2_01_FULL_50_25</name>
    <dbReference type="NCBI Taxonomy" id="1817722"/>
    <lineage>
        <taxon>Bacteria</taxon>
        <taxon>Candidatus Collieribacteriota</taxon>
    </lineage>
</organism>
<evidence type="ECO:0000256" key="4">
    <source>
        <dbReference type="ARBA" id="ARBA00023315"/>
    </source>
</evidence>
<dbReference type="GO" id="GO:0005737">
    <property type="term" value="C:cytoplasm"/>
    <property type="evidence" value="ECO:0007669"/>
    <property type="project" value="UniProtKB-SubCell"/>
</dbReference>
<reference evidence="8 9" key="1">
    <citation type="journal article" date="2016" name="Nat. Commun.">
        <title>Thousands of microbial genomes shed light on interconnected biogeochemical processes in an aquifer system.</title>
        <authorList>
            <person name="Anantharaman K."/>
            <person name="Brown C.T."/>
            <person name="Hug L.A."/>
            <person name="Sharon I."/>
            <person name="Castelle C.J."/>
            <person name="Probst A.J."/>
            <person name="Thomas B.C."/>
            <person name="Singh A."/>
            <person name="Wilkins M.J."/>
            <person name="Karaoz U."/>
            <person name="Brodie E.L."/>
            <person name="Williams K.H."/>
            <person name="Hubbard S.S."/>
            <person name="Banfield J.F."/>
        </authorList>
    </citation>
    <scope>NUCLEOTIDE SEQUENCE [LARGE SCALE GENOMIC DNA]</scope>
</reference>
<keyword evidence="2 6" id="KW-0819">tRNA processing</keyword>
<keyword evidence="4 6" id="KW-0012">Acyltransferase</keyword>
<dbReference type="InterPro" id="IPR022450">
    <property type="entry name" value="TsaD"/>
</dbReference>
<comment type="similarity">
    <text evidence="6">Belongs to the KAE1 / TsaD family.</text>
</comment>
<dbReference type="GO" id="GO:0002949">
    <property type="term" value="P:tRNA threonylcarbamoyladenosine modification"/>
    <property type="evidence" value="ECO:0007669"/>
    <property type="project" value="UniProtKB-UniRule"/>
</dbReference>
<evidence type="ECO:0000256" key="6">
    <source>
        <dbReference type="HAMAP-Rule" id="MF_01445"/>
    </source>
</evidence>
<feature type="binding site" evidence="6">
    <location>
        <position position="209"/>
    </location>
    <ligand>
        <name>substrate</name>
    </ligand>
</feature>
<dbReference type="PANTHER" id="PTHR11735">
    <property type="entry name" value="TRNA N6-ADENOSINE THREONYLCARBAMOYLTRANSFERASE"/>
    <property type="match status" value="1"/>
</dbReference>
<feature type="binding site" evidence="6">
    <location>
        <position position="308"/>
    </location>
    <ligand>
        <name>substrate</name>
    </ligand>
</feature>
<dbReference type="HAMAP" id="MF_01445">
    <property type="entry name" value="TsaD"/>
    <property type="match status" value="1"/>
</dbReference>
<evidence type="ECO:0000256" key="3">
    <source>
        <dbReference type="ARBA" id="ARBA00022723"/>
    </source>
</evidence>
<dbReference type="NCBIfam" id="TIGR00329">
    <property type="entry name" value="gcp_kae1"/>
    <property type="match status" value="1"/>
</dbReference>
<dbReference type="PROSITE" id="PS01016">
    <property type="entry name" value="GLYCOPROTEASE"/>
    <property type="match status" value="1"/>
</dbReference>
<dbReference type="NCBIfam" id="TIGR03723">
    <property type="entry name" value="T6A_TsaD_YgjD"/>
    <property type="match status" value="1"/>
</dbReference>
<dbReference type="InterPro" id="IPR000905">
    <property type="entry name" value="Gcp-like_dom"/>
</dbReference>
<protein>
    <recommendedName>
        <fullName evidence="6">tRNA N6-adenosine threonylcarbamoyltransferase</fullName>
        <ecNumber evidence="6">2.3.1.234</ecNumber>
    </recommendedName>
    <alternativeName>
        <fullName evidence="6">N6-L-threonylcarbamoyladenine synthase</fullName>
        <shortName evidence="6">t(6)A synthase</shortName>
    </alternativeName>
    <alternativeName>
        <fullName evidence="6">t(6)A37 threonylcarbamoyladenosine biosynthesis protein TsaD</fullName>
    </alternativeName>
    <alternativeName>
        <fullName evidence="6">tRNA threonylcarbamoyladenosine biosynthesis protein TsaD</fullName>
    </alternativeName>
</protein>
<comment type="cofactor">
    <cofactor evidence="6">
        <name>Fe(2+)</name>
        <dbReference type="ChEBI" id="CHEBI:29033"/>
    </cofactor>
    <text evidence="6">Binds 1 Fe(2+) ion per subunit.</text>
</comment>
<dbReference type="PANTHER" id="PTHR11735:SF6">
    <property type="entry name" value="TRNA N6-ADENOSINE THREONYLCARBAMOYLTRANSFERASE, MITOCHONDRIAL"/>
    <property type="match status" value="1"/>
</dbReference>
<comment type="subcellular location">
    <subcellularLocation>
        <location evidence="6">Cytoplasm</location>
    </subcellularLocation>
</comment>
<dbReference type="EMBL" id="MFAG01000041">
    <property type="protein sequence ID" value="OGD71091.1"/>
    <property type="molecule type" value="Genomic_DNA"/>
</dbReference>
<gene>
    <name evidence="6" type="primary">tsaD</name>
    <name evidence="8" type="ORF">A2703_01480</name>
</gene>
<feature type="binding site" evidence="6">
    <location>
        <position position="122"/>
    </location>
    <ligand>
        <name>Fe cation</name>
        <dbReference type="ChEBI" id="CHEBI:24875"/>
    </ligand>
</feature>
<dbReference type="EC" id="2.3.1.234" evidence="6"/>
<dbReference type="STRING" id="1817722.A2703_01480"/>
<keyword evidence="3 6" id="KW-0479">Metal-binding</keyword>
<keyword evidence="6" id="KW-0963">Cytoplasm</keyword>
<dbReference type="Proteomes" id="UP000177979">
    <property type="component" value="Unassembled WGS sequence"/>
</dbReference>
<comment type="caution">
    <text evidence="6">Lacks conserved residue(s) required for the propagation of feature annotation.</text>
</comment>
<dbReference type="AlphaFoldDB" id="A0A1F5EUL6"/>
<dbReference type="InterPro" id="IPR017861">
    <property type="entry name" value="KAE1/TsaD"/>
</dbReference>
<sequence>MIVLAIESTCDETGASVARRSPMVEGDVIQAGVEILSDVKASSAEILSKYGGIVPEVAAREQVAAIIPVIEEAIEKSQIAINQIDAIAVTEGPGLIGSLLIGVETAKALALAWKKPLIRVNHMAAHLFANWIVRKDDTAPEESLRAISGVSNSTPELPAVALIVSGGHTDLILLRSLTDWEWVGGTRDDAAGEAFDKAARAMDFPYPGGPMVAKAAAEAELELPVELKLPRPMIHENNLEMSFSGLKTALIDVMKENKEKLGREPGLIKSLAREFNQAVAEVLIKKTMLAIERFSPKAVLLAGGVAANTTLREGLAAGVKKVGLEFYLPDLKYCTDNAAMIAACALMRPTYIDPLKLRPNPGLEVG</sequence>
<dbReference type="Gene3D" id="3.30.420.40">
    <property type="match status" value="2"/>
</dbReference>
<keyword evidence="6" id="KW-0408">Iron</keyword>
<comment type="caution">
    <text evidence="8">The sequence shown here is derived from an EMBL/GenBank/DDBJ whole genome shotgun (WGS) entry which is preliminary data.</text>
</comment>
<evidence type="ECO:0000313" key="8">
    <source>
        <dbReference type="EMBL" id="OGD71091.1"/>
    </source>
</evidence>
<proteinExistence type="inferred from homology"/>
<feature type="domain" description="Gcp-like" evidence="7">
    <location>
        <begin position="34"/>
        <end position="342"/>
    </location>
</feature>
<dbReference type="GO" id="GO:0005506">
    <property type="term" value="F:iron ion binding"/>
    <property type="evidence" value="ECO:0007669"/>
    <property type="project" value="UniProtKB-UniRule"/>
</dbReference>
<dbReference type="Pfam" id="PF00814">
    <property type="entry name" value="TsaD"/>
    <property type="match status" value="1"/>
</dbReference>
<evidence type="ECO:0000256" key="5">
    <source>
        <dbReference type="ARBA" id="ARBA00048117"/>
    </source>
</evidence>
<feature type="binding site" evidence="6">
    <location>
        <position position="126"/>
    </location>
    <ligand>
        <name>Fe cation</name>
        <dbReference type="ChEBI" id="CHEBI:24875"/>
    </ligand>
</feature>
<accession>A0A1F5EUL6</accession>
<comment type="catalytic activity">
    <reaction evidence="5 6">
        <text>L-threonylcarbamoyladenylate + adenosine(37) in tRNA = N(6)-L-threonylcarbamoyladenosine(37) in tRNA + AMP + H(+)</text>
        <dbReference type="Rhea" id="RHEA:37059"/>
        <dbReference type="Rhea" id="RHEA-COMP:10162"/>
        <dbReference type="Rhea" id="RHEA-COMP:10163"/>
        <dbReference type="ChEBI" id="CHEBI:15378"/>
        <dbReference type="ChEBI" id="CHEBI:73682"/>
        <dbReference type="ChEBI" id="CHEBI:74411"/>
        <dbReference type="ChEBI" id="CHEBI:74418"/>
        <dbReference type="ChEBI" id="CHEBI:456215"/>
        <dbReference type="EC" id="2.3.1.234"/>
    </reaction>
</comment>
<evidence type="ECO:0000256" key="2">
    <source>
        <dbReference type="ARBA" id="ARBA00022694"/>
    </source>
</evidence>
<feature type="binding site" evidence="6">
    <location>
        <begin position="163"/>
        <end position="167"/>
    </location>
    <ligand>
        <name>substrate</name>
    </ligand>
</feature>
<dbReference type="InterPro" id="IPR017860">
    <property type="entry name" value="Peptidase_M22_CS"/>
</dbReference>
<evidence type="ECO:0000256" key="1">
    <source>
        <dbReference type="ARBA" id="ARBA00022679"/>
    </source>
</evidence>
<dbReference type="InterPro" id="IPR043129">
    <property type="entry name" value="ATPase_NBD"/>
</dbReference>
<comment type="function">
    <text evidence="6">Required for the formation of a threonylcarbamoyl group on adenosine at position 37 (t(6)A37) in tRNAs that read codons beginning with adenine. Is involved in the transfer of the threonylcarbamoyl moiety of threonylcarbamoyl-AMP (TC-AMP) to the N6 group of A37, together with TsaE and TsaB. TsaD likely plays a direct catalytic role in this reaction.</text>
</comment>